<organism evidence="1 2">
    <name type="scientific">Pseudocalidococcus azoricus BACA0444</name>
    <dbReference type="NCBI Taxonomy" id="2918990"/>
    <lineage>
        <taxon>Bacteria</taxon>
        <taxon>Bacillati</taxon>
        <taxon>Cyanobacteriota</taxon>
        <taxon>Cyanophyceae</taxon>
        <taxon>Acaryochloridales</taxon>
        <taxon>Thermosynechococcaceae</taxon>
        <taxon>Pseudocalidococcus</taxon>
        <taxon>Pseudocalidococcus azoricus</taxon>
    </lineage>
</organism>
<dbReference type="RefSeq" id="WP_322877642.1">
    <property type="nucleotide sequence ID" value="NZ_JAVMIP010000003.1"/>
</dbReference>
<sequence length="81" mass="9165">MTLANYMRAAMERAVYHIQPEDGLVHGEIPGFVNVNAQGRTLLECRHALTELLEDWVDFRLSRGLAVPTLDGIELPSRNEF</sequence>
<dbReference type="EMBL" id="JAVMIP010000003">
    <property type="protein sequence ID" value="MDS3860365.1"/>
    <property type="molecule type" value="Genomic_DNA"/>
</dbReference>
<gene>
    <name evidence="1" type="ORF">RIF25_06040</name>
</gene>
<dbReference type="Pfam" id="PF21748">
    <property type="entry name" value="UPF0150"/>
    <property type="match status" value="1"/>
</dbReference>
<dbReference type="Gene3D" id="3.30.160.250">
    <property type="match status" value="1"/>
</dbReference>
<keyword evidence="2" id="KW-1185">Reference proteome</keyword>
<protein>
    <submittedName>
        <fullName evidence="1">Type II toxin-antitoxin system HicB family antitoxin</fullName>
    </submittedName>
</protein>
<dbReference type="InterPro" id="IPR049389">
    <property type="entry name" value="TTHA0281-like"/>
</dbReference>
<dbReference type="Proteomes" id="UP001268256">
    <property type="component" value="Unassembled WGS sequence"/>
</dbReference>
<proteinExistence type="predicted"/>
<name>A0AAE4FSW8_9CYAN</name>
<dbReference type="AlphaFoldDB" id="A0AAE4FSW8"/>
<reference evidence="2" key="1">
    <citation type="submission" date="2023-07" db="EMBL/GenBank/DDBJ databases">
        <authorList>
            <person name="Luz R."/>
            <person name="Cordeiro R."/>
            <person name="Fonseca A."/>
            <person name="Goncalves V."/>
        </authorList>
    </citation>
    <scope>NUCLEOTIDE SEQUENCE [LARGE SCALE GENOMIC DNA]</scope>
    <source>
        <strain evidence="2">BACA0444</strain>
    </source>
</reference>
<dbReference type="InterPro" id="IPR035069">
    <property type="entry name" value="TTHA1013/TTHA0281-like"/>
</dbReference>
<dbReference type="SUPFAM" id="SSF143100">
    <property type="entry name" value="TTHA1013/TTHA0281-like"/>
    <property type="match status" value="1"/>
</dbReference>
<evidence type="ECO:0000313" key="1">
    <source>
        <dbReference type="EMBL" id="MDS3860365.1"/>
    </source>
</evidence>
<accession>A0AAE4FSW8</accession>
<comment type="caution">
    <text evidence="1">The sequence shown here is derived from an EMBL/GenBank/DDBJ whole genome shotgun (WGS) entry which is preliminary data.</text>
</comment>
<evidence type="ECO:0000313" key="2">
    <source>
        <dbReference type="Proteomes" id="UP001268256"/>
    </source>
</evidence>